<dbReference type="Proteomes" id="UP001597417">
    <property type="component" value="Unassembled WGS sequence"/>
</dbReference>
<dbReference type="RefSeq" id="WP_378266246.1">
    <property type="nucleotide sequence ID" value="NZ_JBHUKR010000007.1"/>
</dbReference>
<feature type="compositionally biased region" description="Basic and acidic residues" evidence="1">
    <location>
        <begin position="81"/>
        <end position="91"/>
    </location>
</feature>
<protein>
    <submittedName>
        <fullName evidence="2">DUF2188 domain-containing protein</fullName>
    </submittedName>
</protein>
<evidence type="ECO:0000313" key="2">
    <source>
        <dbReference type="EMBL" id="MFD2418299.1"/>
    </source>
</evidence>
<name>A0ABW5FTD2_9PSEU</name>
<reference evidence="3" key="1">
    <citation type="journal article" date="2019" name="Int. J. Syst. Evol. Microbiol.">
        <title>The Global Catalogue of Microorganisms (GCM) 10K type strain sequencing project: providing services to taxonomists for standard genome sequencing and annotation.</title>
        <authorList>
            <consortium name="The Broad Institute Genomics Platform"/>
            <consortium name="The Broad Institute Genome Sequencing Center for Infectious Disease"/>
            <person name="Wu L."/>
            <person name="Ma J."/>
        </authorList>
    </citation>
    <scope>NUCLEOTIDE SEQUENCE [LARGE SCALE GENOMIC DNA]</scope>
    <source>
        <strain evidence="3">CGMCC 4.7645</strain>
    </source>
</reference>
<feature type="region of interest" description="Disordered" evidence="1">
    <location>
        <begin position="60"/>
        <end position="91"/>
    </location>
</feature>
<dbReference type="InterPro" id="IPR018691">
    <property type="entry name" value="DUF2188"/>
</dbReference>
<comment type="caution">
    <text evidence="2">The sequence shown here is derived from an EMBL/GenBank/DDBJ whole genome shotgun (WGS) entry which is preliminary data.</text>
</comment>
<keyword evidence="3" id="KW-1185">Reference proteome</keyword>
<evidence type="ECO:0000313" key="3">
    <source>
        <dbReference type="Proteomes" id="UP001597417"/>
    </source>
</evidence>
<sequence>MARQVYWVAPLLGGWDVLHGERVISHHERKREAVIAGARLARADRPSVLKIRKRDGSIQSRRLYGNDPLPRPDRGGGGAVVEHEFEHRGGV</sequence>
<organism evidence="2 3">
    <name type="scientific">Amycolatopsis pigmentata</name>
    <dbReference type="NCBI Taxonomy" id="450801"/>
    <lineage>
        <taxon>Bacteria</taxon>
        <taxon>Bacillati</taxon>
        <taxon>Actinomycetota</taxon>
        <taxon>Actinomycetes</taxon>
        <taxon>Pseudonocardiales</taxon>
        <taxon>Pseudonocardiaceae</taxon>
        <taxon>Amycolatopsis</taxon>
    </lineage>
</organism>
<gene>
    <name evidence="2" type="ORF">ACFSXZ_18405</name>
</gene>
<accession>A0ABW5FTD2</accession>
<dbReference type="EMBL" id="JBHUKR010000007">
    <property type="protein sequence ID" value="MFD2418299.1"/>
    <property type="molecule type" value="Genomic_DNA"/>
</dbReference>
<dbReference type="Pfam" id="PF09954">
    <property type="entry name" value="DUF2188"/>
    <property type="match status" value="1"/>
</dbReference>
<proteinExistence type="predicted"/>
<evidence type="ECO:0000256" key="1">
    <source>
        <dbReference type="SAM" id="MobiDB-lite"/>
    </source>
</evidence>